<evidence type="ECO:0000256" key="11">
    <source>
        <dbReference type="ARBA" id="ARBA00023065"/>
    </source>
</evidence>
<dbReference type="PANTHER" id="PTHR31503">
    <property type="entry name" value="VACUOLAR CALCIUM ION TRANSPORTER"/>
    <property type="match status" value="1"/>
</dbReference>
<dbReference type="SUPFAM" id="SSF47473">
    <property type="entry name" value="EF-hand"/>
    <property type="match status" value="1"/>
</dbReference>
<dbReference type="PROSITE" id="PS50222">
    <property type="entry name" value="EF_HAND_2"/>
    <property type="match status" value="1"/>
</dbReference>
<gene>
    <name evidence="18" type="ORF">GH714_031370</name>
</gene>
<dbReference type="Pfam" id="PF13499">
    <property type="entry name" value="EF-hand_7"/>
    <property type="match status" value="1"/>
</dbReference>
<dbReference type="GO" id="GO:0009506">
    <property type="term" value="C:plasmodesma"/>
    <property type="evidence" value="ECO:0007669"/>
    <property type="project" value="UniProtKB-ARBA"/>
</dbReference>
<dbReference type="GO" id="GO:0015369">
    <property type="term" value="F:calcium:proton antiporter activity"/>
    <property type="evidence" value="ECO:0007669"/>
    <property type="project" value="TreeGrafter"/>
</dbReference>
<evidence type="ECO:0000313" key="19">
    <source>
        <dbReference type="Proteomes" id="UP000467840"/>
    </source>
</evidence>
<dbReference type="InterPro" id="IPR002048">
    <property type="entry name" value="EF_hand_dom"/>
</dbReference>
<feature type="transmembrane region" description="Helical" evidence="16">
    <location>
        <begin position="356"/>
        <end position="377"/>
    </location>
</feature>
<dbReference type="InterPro" id="IPR012946">
    <property type="entry name" value="X8"/>
</dbReference>
<evidence type="ECO:0000256" key="15">
    <source>
        <dbReference type="ARBA" id="ARBA00023288"/>
    </source>
</evidence>
<dbReference type="PROSITE" id="PS00018">
    <property type="entry name" value="EF_HAND_1"/>
    <property type="match status" value="1"/>
</dbReference>
<keyword evidence="15" id="KW-0449">Lipoprotein</keyword>
<dbReference type="AlphaFoldDB" id="A0A6A6L2D6"/>
<evidence type="ECO:0000256" key="3">
    <source>
        <dbReference type="ARBA" id="ARBA00022448"/>
    </source>
</evidence>
<keyword evidence="11" id="KW-0406">Ion transport</keyword>
<evidence type="ECO:0000256" key="8">
    <source>
        <dbReference type="ARBA" id="ARBA00022729"/>
    </source>
</evidence>
<evidence type="ECO:0000256" key="14">
    <source>
        <dbReference type="ARBA" id="ARBA00023180"/>
    </source>
</evidence>
<sequence>MFLSAKLLSDGSEILLQILGPGIIGGLFLPVLSSLPDVAIILASGLSGSKETAQSQVSVGMGLTAGSTVLLLTLLWGSCLIVGKCDIQGSVAVDSKEAKRFSLTGSGVTTDIWTSHAARIMVISVIPFIIAQLPQIIQKTSQSSIAVLASLIVSLDHDMFLYFWCRLFKTIDGNSDGYLTTAELRALIIGIQFEELEIDINDAVDQVLKDFDTSGDSLVFVHGISKWLDEAKHSARHSNGHRAGTSKLITDFGQQTKREQDLLGDQNDEAPENSPGNPKWNATKAGLMLLLGTIVAAVFADPLVDAVENFSTASSIPTFFVSFVILPFASSSEVVSDLIFASRKNSKSASLAYSEIYGSVTMSNILSLSVFLGLVYFRGLTWNFSSEVLVAPMCSASTTSQIQAAVAAREGQNGIPPRNIWCVAKNNADDQALQGAIDWACGPGGADCSPIQQGGPCYDPNDIQTTASWAFNDYYLKHGLTDDACSFSNTAALTSLNPSQCFSTHLN</sequence>
<keyword evidence="5" id="KW-1003">Cell membrane</keyword>
<feature type="transmembrane region" description="Helical" evidence="16">
    <location>
        <begin position="20"/>
        <end position="45"/>
    </location>
</feature>
<name>A0A6A6L2D6_HEVBR</name>
<keyword evidence="3" id="KW-0813">Transport</keyword>
<evidence type="ECO:0000256" key="4">
    <source>
        <dbReference type="ARBA" id="ARBA00022449"/>
    </source>
</evidence>
<dbReference type="Pfam" id="PF07983">
    <property type="entry name" value="X8"/>
    <property type="match status" value="1"/>
</dbReference>
<evidence type="ECO:0000256" key="13">
    <source>
        <dbReference type="ARBA" id="ARBA00023157"/>
    </source>
</evidence>
<evidence type="ECO:0000256" key="2">
    <source>
        <dbReference type="ARBA" id="ARBA00004609"/>
    </source>
</evidence>
<proteinExistence type="predicted"/>
<protein>
    <recommendedName>
        <fullName evidence="17">EF-hand domain-containing protein</fullName>
    </recommendedName>
</protein>
<accession>A0A6A6L2D6</accession>
<organism evidence="18 19">
    <name type="scientific">Hevea brasiliensis</name>
    <name type="common">Para rubber tree</name>
    <name type="synonym">Siphonia brasiliensis</name>
    <dbReference type="NCBI Taxonomy" id="3981"/>
    <lineage>
        <taxon>Eukaryota</taxon>
        <taxon>Viridiplantae</taxon>
        <taxon>Streptophyta</taxon>
        <taxon>Embryophyta</taxon>
        <taxon>Tracheophyta</taxon>
        <taxon>Spermatophyta</taxon>
        <taxon>Magnoliopsida</taxon>
        <taxon>eudicotyledons</taxon>
        <taxon>Gunneridae</taxon>
        <taxon>Pentapetalae</taxon>
        <taxon>rosids</taxon>
        <taxon>fabids</taxon>
        <taxon>Malpighiales</taxon>
        <taxon>Euphorbiaceae</taxon>
        <taxon>Crotonoideae</taxon>
        <taxon>Micrandreae</taxon>
        <taxon>Hevea</taxon>
    </lineage>
</organism>
<evidence type="ECO:0000256" key="10">
    <source>
        <dbReference type="ARBA" id="ARBA00022989"/>
    </source>
</evidence>
<dbReference type="PANTHER" id="PTHR31503:SF45">
    <property type="entry name" value="SODIUM_CALCIUM EXCHANGER NCL-LIKE"/>
    <property type="match status" value="1"/>
</dbReference>
<keyword evidence="12 16" id="KW-0472">Membrane</keyword>
<dbReference type="Gene3D" id="1.20.58.1040">
    <property type="match status" value="1"/>
</dbReference>
<evidence type="ECO:0000256" key="1">
    <source>
        <dbReference type="ARBA" id="ARBA00004127"/>
    </source>
</evidence>
<dbReference type="GO" id="GO:0005886">
    <property type="term" value="C:plasma membrane"/>
    <property type="evidence" value="ECO:0007669"/>
    <property type="project" value="UniProtKB-SubCell"/>
</dbReference>
<dbReference type="GO" id="GO:0005509">
    <property type="term" value="F:calcium ion binding"/>
    <property type="evidence" value="ECO:0007669"/>
    <property type="project" value="InterPro"/>
</dbReference>
<dbReference type="Pfam" id="PF01699">
    <property type="entry name" value="Na_Ca_ex"/>
    <property type="match status" value="2"/>
</dbReference>
<dbReference type="InterPro" id="IPR018247">
    <property type="entry name" value="EF_Hand_1_Ca_BS"/>
</dbReference>
<feature type="transmembrane region" description="Helical" evidence="16">
    <location>
        <begin position="316"/>
        <end position="336"/>
    </location>
</feature>
<dbReference type="InterPro" id="IPR011992">
    <property type="entry name" value="EF-hand-dom_pair"/>
</dbReference>
<keyword evidence="8" id="KW-0732">Signal</keyword>
<evidence type="ECO:0000256" key="6">
    <source>
        <dbReference type="ARBA" id="ARBA00022622"/>
    </source>
</evidence>
<keyword evidence="9" id="KW-0106">Calcium</keyword>
<evidence type="ECO:0000256" key="12">
    <source>
        <dbReference type="ARBA" id="ARBA00023136"/>
    </source>
</evidence>
<comment type="subcellular location">
    <subcellularLocation>
        <location evidence="2">Cell membrane</location>
        <topology evidence="2">Lipid-anchor</topology>
        <topology evidence="2">GPI-anchor</topology>
    </subcellularLocation>
    <subcellularLocation>
        <location evidence="1">Endomembrane system</location>
        <topology evidence="1">Multi-pass membrane protein</topology>
    </subcellularLocation>
</comment>
<keyword evidence="6" id="KW-0336">GPI-anchor</keyword>
<dbReference type="Proteomes" id="UP000467840">
    <property type="component" value="Chromosome 7"/>
</dbReference>
<reference evidence="18 19" key="1">
    <citation type="journal article" date="2020" name="Mol. Plant">
        <title>The Chromosome-Based Rubber Tree Genome Provides New Insights into Spurge Genome Evolution and Rubber Biosynthesis.</title>
        <authorList>
            <person name="Liu J."/>
            <person name="Shi C."/>
            <person name="Shi C.C."/>
            <person name="Li W."/>
            <person name="Zhang Q.J."/>
            <person name="Zhang Y."/>
            <person name="Li K."/>
            <person name="Lu H.F."/>
            <person name="Shi C."/>
            <person name="Zhu S.T."/>
            <person name="Xiao Z.Y."/>
            <person name="Nan H."/>
            <person name="Yue Y."/>
            <person name="Zhu X.G."/>
            <person name="Wu Y."/>
            <person name="Hong X.N."/>
            <person name="Fan G.Y."/>
            <person name="Tong Y."/>
            <person name="Zhang D."/>
            <person name="Mao C.L."/>
            <person name="Liu Y.L."/>
            <person name="Hao S.J."/>
            <person name="Liu W.Q."/>
            <person name="Lv M.Q."/>
            <person name="Zhang H.B."/>
            <person name="Liu Y."/>
            <person name="Hu-Tang G.R."/>
            <person name="Wang J.P."/>
            <person name="Wang J.H."/>
            <person name="Sun Y.H."/>
            <person name="Ni S.B."/>
            <person name="Chen W.B."/>
            <person name="Zhang X.C."/>
            <person name="Jiao Y.N."/>
            <person name="Eichler E.E."/>
            <person name="Li G.H."/>
            <person name="Liu X."/>
            <person name="Gao L.Z."/>
        </authorList>
    </citation>
    <scope>NUCLEOTIDE SEQUENCE [LARGE SCALE GENOMIC DNA]</scope>
    <source>
        <strain evidence="19">cv. GT1</strain>
        <tissue evidence="18">Leaf</tissue>
    </source>
</reference>
<dbReference type="InterPro" id="IPR004713">
    <property type="entry name" value="CaH_exchang"/>
</dbReference>
<dbReference type="EMBL" id="JAAGAX010000013">
    <property type="protein sequence ID" value="KAF2295074.1"/>
    <property type="molecule type" value="Genomic_DNA"/>
</dbReference>
<feature type="transmembrane region" description="Helical" evidence="16">
    <location>
        <begin position="285"/>
        <end position="304"/>
    </location>
</feature>
<evidence type="ECO:0000313" key="18">
    <source>
        <dbReference type="EMBL" id="KAF2295074.1"/>
    </source>
</evidence>
<evidence type="ECO:0000256" key="9">
    <source>
        <dbReference type="ARBA" id="ARBA00022837"/>
    </source>
</evidence>
<dbReference type="GO" id="GO:0012505">
    <property type="term" value="C:endomembrane system"/>
    <property type="evidence" value="ECO:0007669"/>
    <property type="project" value="UniProtKB-SubCell"/>
</dbReference>
<evidence type="ECO:0000256" key="16">
    <source>
        <dbReference type="SAM" id="Phobius"/>
    </source>
</evidence>
<dbReference type="GO" id="GO:0098552">
    <property type="term" value="C:side of membrane"/>
    <property type="evidence" value="ECO:0007669"/>
    <property type="project" value="UniProtKB-KW"/>
</dbReference>
<dbReference type="FunFam" id="1.20.58.1040:FF:000001">
    <property type="entry name" value="Glucan endo-1,3-beta-glucosidase 4"/>
    <property type="match status" value="1"/>
</dbReference>
<keyword evidence="14" id="KW-0325">Glycoprotein</keyword>
<dbReference type="GO" id="GO:0006874">
    <property type="term" value="P:intracellular calcium ion homeostasis"/>
    <property type="evidence" value="ECO:0007669"/>
    <property type="project" value="TreeGrafter"/>
</dbReference>
<keyword evidence="4" id="KW-0050">Antiport</keyword>
<keyword evidence="13" id="KW-1015">Disulfide bond</keyword>
<keyword evidence="7 16" id="KW-0812">Transmembrane</keyword>
<dbReference type="SMART" id="SM00768">
    <property type="entry name" value="X8"/>
    <property type="match status" value="1"/>
</dbReference>
<evidence type="ECO:0000256" key="7">
    <source>
        <dbReference type="ARBA" id="ARBA00022692"/>
    </source>
</evidence>
<evidence type="ECO:0000256" key="5">
    <source>
        <dbReference type="ARBA" id="ARBA00022475"/>
    </source>
</evidence>
<keyword evidence="10 16" id="KW-1133">Transmembrane helix</keyword>
<keyword evidence="19" id="KW-1185">Reference proteome</keyword>
<dbReference type="InterPro" id="IPR004837">
    <property type="entry name" value="NaCa_Exmemb"/>
</dbReference>
<dbReference type="Gene3D" id="1.10.238.10">
    <property type="entry name" value="EF-hand"/>
    <property type="match status" value="1"/>
</dbReference>
<feature type="domain" description="EF-hand" evidence="17">
    <location>
        <begin position="166"/>
        <end position="194"/>
    </location>
</feature>
<evidence type="ECO:0000259" key="17">
    <source>
        <dbReference type="PROSITE" id="PS50222"/>
    </source>
</evidence>
<feature type="transmembrane region" description="Helical" evidence="16">
    <location>
        <begin position="57"/>
        <end position="76"/>
    </location>
</feature>
<comment type="caution">
    <text evidence="18">The sequence shown here is derived from an EMBL/GenBank/DDBJ whole genome shotgun (WGS) entry which is preliminary data.</text>
</comment>